<name>A0A2U1AVV1_9BACT</name>
<keyword evidence="2" id="KW-0812">Transmembrane</keyword>
<evidence type="ECO:0000256" key="2">
    <source>
        <dbReference type="SAM" id="Phobius"/>
    </source>
</evidence>
<feature type="transmembrane region" description="Helical" evidence="2">
    <location>
        <begin position="12"/>
        <end position="31"/>
    </location>
</feature>
<dbReference type="RefSeq" id="WP_116884261.1">
    <property type="nucleotide sequence ID" value="NZ_QEKH01000016.1"/>
</dbReference>
<evidence type="ECO:0000313" key="4">
    <source>
        <dbReference type="Proteomes" id="UP000245959"/>
    </source>
</evidence>
<dbReference type="Proteomes" id="UP000245959">
    <property type="component" value="Unassembled WGS sequence"/>
</dbReference>
<protein>
    <submittedName>
        <fullName evidence="3">Pilin/secretion family protein with methylation motif</fullName>
    </submittedName>
</protein>
<dbReference type="Gene3D" id="3.30.700.10">
    <property type="entry name" value="Glycoprotein, Type 4 Pilin"/>
    <property type="match status" value="1"/>
</dbReference>
<dbReference type="InterPro" id="IPR045584">
    <property type="entry name" value="Pilin-like"/>
</dbReference>
<evidence type="ECO:0000313" key="3">
    <source>
        <dbReference type="EMBL" id="PVY40556.1"/>
    </source>
</evidence>
<feature type="region of interest" description="Disordered" evidence="1">
    <location>
        <begin position="211"/>
        <end position="236"/>
    </location>
</feature>
<keyword evidence="2" id="KW-1133">Transmembrane helix</keyword>
<dbReference type="AlphaFoldDB" id="A0A2U1AVV1"/>
<keyword evidence="4" id="KW-1185">Reference proteome</keyword>
<accession>A0A2U1AVV1</accession>
<organism evidence="3 4">
    <name type="scientific">Victivallis vadensis</name>
    <dbReference type="NCBI Taxonomy" id="172901"/>
    <lineage>
        <taxon>Bacteria</taxon>
        <taxon>Pseudomonadati</taxon>
        <taxon>Lentisphaerota</taxon>
        <taxon>Lentisphaeria</taxon>
        <taxon>Victivallales</taxon>
        <taxon>Victivallaceae</taxon>
        <taxon>Victivallis</taxon>
    </lineage>
</organism>
<dbReference type="PANTHER" id="PTHR30093">
    <property type="entry name" value="GENERAL SECRETION PATHWAY PROTEIN G"/>
    <property type="match status" value="1"/>
</dbReference>
<comment type="caution">
    <text evidence="3">The sequence shown here is derived from an EMBL/GenBank/DDBJ whole genome shotgun (WGS) entry which is preliminary data.</text>
</comment>
<keyword evidence="2" id="KW-0472">Membrane</keyword>
<gene>
    <name evidence="3" type="ORF">C8D82_1167</name>
</gene>
<proteinExistence type="predicted"/>
<evidence type="ECO:0000256" key="1">
    <source>
        <dbReference type="SAM" id="MobiDB-lite"/>
    </source>
</evidence>
<reference evidence="3 4" key="1">
    <citation type="submission" date="2018-04" db="EMBL/GenBank/DDBJ databases">
        <title>Genomic Encyclopedia of Type Strains, Phase IV (KMG-IV): sequencing the most valuable type-strain genomes for metagenomic binning, comparative biology and taxonomic classification.</title>
        <authorList>
            <person name="Goeker M."/>
        </authorList>
    </citation>
    <scope>NUCLEOTIDE SEQUENCE [LARGE SCALE GENOMIC DNA]</scope>
    <source>
        <strain evidence="3 4">DSM 14823</strain>
    </source>
</reference>
<sequence>MKKCENFTLIELLVVIGIIVLLAGLILPAVMSAQQKGRITQAKADMASILTALKNVENTYNRMVSGSGTSYRFGGSSDTVSESSKTAGGTEYKYIQLGDSKDQDKNKKTNVVYDNFILELTAPQVVTNSDNLNINKRRVKFLDPRPKYDPSKGLDDTIDGVEEANRKQMWRDPWGNRYVILINTNFSDGIPKPSDDNKIISSKAIVYSWGPNGTGNDGKNVLTGGDKTDDDVTSWD</sequence>
<dbReference type="EMBL" id="QEKH01000016">
    <property type="protein sequence ID" value="PVY40556.1"/>
    <property type="molecule type" value="Genomic_DNA"/>
</dbReference>
<dbReference type="GeneID" id="78295560"/>
<dbReference type="SUPFAM" id="SSF54523">
    <property type="entry name" value="Pili subunits"/>
    <property type="match status" value="1"/>
</dbReference>